<dbReference type="SUPFAM" id="SSF58069">
    <property type="entry name" value="Virus ectodomain"/>
    <property type="match status" value="1"/>
</dbReference>
<dbReference type="AlphaFoldDB" id="A0A8B9UG87"/>
<keyword evidence="1" id="KW-0812">Transmembrane</keyword>
<keyword evidence="2" id="KW-0732">Signal</keyword>
<keyword evidence="1" id="KW-1133">Transmembrane helix</keyword>
<dbReference type="Proteomes" id="UP000694549">
    <property type="component" value="Unplaced"/>
</dbReference>
<evidence type="ECO:0008006" key="5">
    <source>
        <dbReference type="Google" id="ProtNLM"/>
    </source>
</evidence>
<dbReference type="PANTHER" id="PTHR10424:SF68">
    <property type="entry name" value="ENDOGENOUS RETROVIRUS GROUP 3 MEMBER 1 ENV POLYPROTEIN"/>
    <property type="match status" value="1"/>
</dbReference>
<feature type="chain" id="PRO_5034226002" description="Envelope protein" evidence="2">
    <location>
        <begin position="17"/>
        <end position="569"/>
    </location>
</feature>
<dbReference type="Gene3D" id="1.10.287.210">
    <property type="match status" value="1"/>
</dbReference>
<evidence type="ECO:0000256" key="1">
    <source>
        <dbReference type="SAM" id="Phobius"/>
    </source>
</evidence>
<dbReference type="InterPro" id="IPR018154">
    <property type="entry name" value="TLV/ENV_coat_polyprotein"/>
</dbReference>
<reference evidence="3" key="2">
    <citation type="submission" date="2025-09" db="UniProtKB">
        <authorList>
            <consortium name="Ensembl"/>
        </authorList>
    </citation>
    <scope>IDENTIFICATION</scope>
</reference>
<evidence type="ECO:0000256" key="2">
    <source>
        <dbReference type="SAM" id="SignalP"/>
    </source>
</evidence>
<sequence length="569" mass="65313">MLYILVLFLQGQLSHGQERRNNFFILGEEVAKAFNLSNCWVCGGPGWDESWPWVAGPVEPKWWVSNLSEVHNGTQFWKEEGGPWQLHSSDRGMYCLNRTGTVAVGKSTCNWTLSPGYDCADPECRPINCTARSGQWNATHVQLRNGTWLKCSYREFFGSGCETAERAQAEGQFDSQIFSCQHDNTTREQHVVRVYRWRWQDENGRRVFFKHFWSARNMTGHQGKLDCNCKWESNAGAWRCTYTSPNGADVVTGPLGDKNTLYFHAPKNKEGWDGPFPNGTWALKGHYWVCGKYAYKRLPKNWSGICYVGYIRPLFFLLSQIQGNHLQVTLYDDVNREKRSTDASLAGGSAQKWGENEWPPERIIQHYGPATWNPNEVVSGAQEPIYNLNRITRLQTALEIITSQTTTDLGLLTDRFTQLRNAIFQHRMVLDYLLAEDGGACGKLNDSNCCLQIDDNGKVVKQITKEIRKLAHIPVQTWKGMDWDLFSWLPGRPWVKQMLFLFLCGVMMLLFIPCMIPCFTLLIRRIINSNRFVMTLVGKKGDMSIMMLKQRNPQEPTDEMQLLLAKVEE</sequence>
<keyword evidence="1" id="KW-0472">Membrane</keyword>
<proteinExistence type="predicted"/>
<feature type="transmembrane region" description="Helical" evidence="1">
    <location>
        <begin position="499"/>
        <end position="523"/>
    </location>
</feature>
<dbReference type="PANTHER" id="PTHR10424">
    <property type="entry name" value="VIRAL ENVELOPE PROTEIN"/>
    <property type="match status" value="1"/>
</dbReference>
<name>A0A8B9UG87_9AVES</name>
<dbReference type="Pfam" id="PF00429">
    <property type="entry name" value="TLV_coat"/>
    <property type="match status" value="1"/>
</dbReference>
<evidence type="ECO:0000313" key="3">
    <source>
        <dbReference type="Ensembl" id="ENSAZOP00000007919.1"/>
    </source>
</evidence>
<dbReference type="Ensembl" id="ENSAZOT00000008444.1">
    <property type="protein sequence ID" value="ENSAZOP00000007919.1"/>
    <property type="gene ID" value="ENSAZOG00000005044.1"/>
</dbReference>
<organism evidence="3 4">
    <name type="scientific">Anas zonorhyncha</name>
    <name type="common">Eastern spot-billed duck</name>
    <dbReference type="NCBI Taxonomy" id="75864"/>
    <lineage>
        <taxon>Eukaryota</taxon>
        <taxon>Metazoa</taxon>
        <taxon>Chordata</taxon>
        <taxon>Craniata</taxon>
        <taxon>Vertebrata</taxon>
        <taxon>Euteleostomi</taxon>
        <taxon>Archelosauria</taxon>
        <taxon>Archosauria</taxon>
        <taxon>Dinosauria</taxon>
        <taxon>Saurischia</taxon>
        <taxon>Theropoda</taxon>
        <taxon>Coelurosauria</taxon>
        <taxon>Aves</taxon>
        <taxon>Neognathae</taxon>
        <taxon>Galloanserae</taxon>
        <taxon>Anseriformes</taxon>
        <taxon>Anatidae</taxon>
        <taxon>Anatinae</taxon>
        <taxon>Anas</taxon>
    </lineage>
</organism>
<feature type="signal peptide" evidence="2">
    <location>
        <begin position="1"/>
        <end position="16"/>
    </location>
</feature>
<keyword evidence="4" id="KW-1185">Reference proteome</keyword>
<accession>A0A8B9UG87</accession>
<evidence type="ECO:0000313" key="4">
    <source>
        <dbReference type="Proteomes" id="UP000694549"/>
    </source>
</evidence>
<reference evidence="3" key="1">
    <citation type="submission" date="2025-08" db="UniProtKB">
        <authorList>
            <consortium name="Ensembl"/>
        </authorList>
    </citation>
    <scope>IDENTIFICATION</scope>
</reference>
<protein>
    <recommendedName>
        <fullName evidence="5">Envelope protein</fullName>
    </recommendedName>
</protein>